<evidence type="ECO:0000259" key="2">
    <source>
        <dbReference type="Pfam" id="PF05193"/>
    </source>
</evidence>
<sequence>MRELDYSRLRERLYTEQLDNGLTVFLAPKPGYQQVFATFTTHYGSIDSVFRVGDEAPAAVPDGIAHFLEHKMFESPQGDVFNEFAKNGAAANAFTTFDQTTYLFSCTENAKENMQVLLDFVQEPYFTDENVEKEKGIIGQEIRMYDDNPEWRSFFGLLRGLYQQHPVRIDIAGTVESIAKIDKETLYRCYRTFYHPSNMMLFCAGGFDPKEMMDVIRSNQAKKSFGPAPDIERIYPEEPSEAGERKSVAALSVSQPRCLIGWKDANTGLTGQDLLAQEMLTGVILDVLFGRSSPLYHRWIDEGLIDQQFTWEYELTPSYGYSLVGGNTADPDRLIAEVNDALARAAAEGLPEEAFHRGRKKAMGRFVGSLDSPNFIARSFSSYYFKGVDLFDTVEVLESLTLQQANERLRAHFIPRQQAVSIVLPKAVDAPAEKGR</sequence>
<dbReference type="Proteomes" id="UP001232973">
    <property type="component" value="Unassembled WGS sequence"/>
</dbReference>
<dbReference type="Gene3D" id="3.30.830.10">
    <property type="entry name" value="Metalloenzyme, LuxS/M16 peptidase-like"/>
    <property type="match status" value="2"/>
</dbReference>
<dbReference type="InterPro" id="IPR011249">
    <property type="entry name" value="Metalloenz_LuxS/M16"/>
</dbReference>
<reference evidence="3 4" key="1">
    <citation type="submission" date="2023-07" db="EMBL/GenBank/DDBJ databases">
        <title>Genomic Encyclopedia of Type Strains, Phase IV (KMG-IV): sequencing the most valuable type-strain genomes for metagenomic binning, comparative biology and taxonomic classification.</title>
        <authorList>
            <person name="Goeker M."/>
        </authorList>
    </citation>
    <scope>NUCLEOTIDE SEQUENCE [LARGE SCALE GENOMIC DNA]</scope>
    <source>
        <strain evidence="3 4">DSM 4006</strain>
    </source>
</reference>
<dbReference type="NCBIfam" id="NF047421">
    <property type="entry name" value="YfmH_fam"/>
    <property type="match status" value="1"/>
</dbReference>
<dbReference type="InterPro" id="IPR007863">
    <property type="entry name" value="Peptidase_M16_C"/>
</dbReference>
<proteinExistence type="predicted"/>
<dbReference type="RefSeq" id="WP_274456480.1">
    <property type="nucleotide sequence ID" value="NZ_CP067097.1"/>
</dbReference>
<feature type="domain" description="Peptidase M16 N-terminal" evidence="1">
    <location>
        <begin position="62"/>
        <end position="174"/>
    </location>
</feature>
<comment type="caution">
    <text evidence="3">The sequence shown here is derived from an EMBL/GenBank/DDBJ whole genome shotgun (WGS) entry which is preliminary data.</text>
</comment>
<gene>
    <name evidence="3" type="ORF">J2S03_000743</name>
</gene>
<protein>
    <submittedName>
        <fullName evidence="3">Zn-dependent peptidase</fullName>
    </submittedName>
</protein>
<evidence type="ECO:0000313" key="3">
    <source>
        <dbReference type="EMBL" id="MDQ0188929.1"/>
    </source>
</evidence>
<dbReference type="InterPro" id="IPR050361">
    <property type="entry name" value="MPP/UQCRC_Complex"/>
</dbReference>
<evidence type="ECO:0000313" key="4">
    <source>
        <dbReference type="Proteomes" id="UP001232973"/>
    </source>
</evidence>
<dbReference type="EMBL" id="JAUSTP010000003">
    <property type="protein sequence ID" value="MDQ0188929.1"/>
    <property type="molecule type" value="Genomic_DNA"/>
</dbReference>
<dbReference type="PANTHER" id="PTHR11851:SF134">
    <property type="entry name" value="ZINC-DEPENDENT PROTEASE"/>
    <property type="match status" value="1"/>
</dbReference>
<dbReference type="Pfam" id="PF00675">
    <property type="entry name" value="Peptidase_M16"/>
    <property type="match status" value="1"/>
</dbReference>
<organism evidence="3 4">
    <name type="scientific">Alicyclobacillus cycloheptanicus</name>
    <dbReference type="NCBI Taxonomy" id="1457"/>
    <lineage>
        <taxon>Bacteria</taxon>
        <taxon>Bacillati</taxon>
        <taxon>Bacillota</taxon>
        <taxon>Bacilli</taxon>
        <taxon>Bacillales</taxon>
        <taxon>Alicyclobacillaceae</taxon>
        <taxon>Alicyclobacillus</taxon>
    </lineage>
</organism>
<dbReference type="PANTHER" id="PTHR11851">
    <property type="entry name" value="METALLOPROTEASE"/>
    <property type="match status" value="1"/>
</dbReference>
<dbReference type="Pfam" id="PF05193">
    <property type="entry name" value="Peptidase_M16_C"/>
    <property type="match status" value="1"/>
</dbReference>
<dbReference type="InterPro" id="IPR011765">
    <property type="entry name" value="Pept_M16_N"/>
</dbReference>
<feature type="domain" description="Peptidase M16 C-terminal" evidence="2">
    <location>
        <begin position="180"/>
        <end position="360"/>
    </location>
</feature>
<accession>A0ABT9XFT0</accession>
<keyword evidence="4" id="KW-1185">Reference proteome</keyword>
<name>A0ABT9XFT0_9BACL</name>
<dbReference type="SUPFAM" id="SSF63411">
    <property type="entry name" value="LuxS/MPP-like metallohydrolase"/>
    <property type="match status" value="2"/>
</dbReference>
<evidence type="ECO:0000259" key="1">
    <source>
        <dbReference type="Pfam" id="PF00675"/>
    </source>
</evidence>